<name>A0ABQ3JLZ8_9DEIO</name>
<proteinExistence type="predicted"/>
<sequence length="82" mass="8124">MPTLPKRAAAAASGTSAVGAAWIGAAGAGIDVLCEQAVSRAALSRAVLRRDWGGVRSIGKLLDPRRGGPAQGGMPFSVGNAP</sequence>
<reference evidence="3" key="1">
    <citation type="journal article" date="2019" name="Int. J. Syst. Evol. Microbiol.">
        <title>The Global Catalogue of Microorganisms (GCM) 10K type strain sequencing project: providing services to taxonomists for standard genome sequencing and annotation.</title>
        <authorList>
            <consortium name="The Broad Institute Genomics Platform"/>
            <consortium name="The Broad Institute Genome Sequencing Center for Infectious Disease"/>
            <person name="Wu L."/>
            <person name="Ma J."/>
        </authorList>
    </citation>
    <scope>NUCLEOTIDE SEQUENCE [LARGE SCALE GENOMIC DNA]</scope>
    <source>
        <strain evidence="3">CGMCC 1.18437</strain>
    </source>
</reference>
<protein>
    <submittedName>
        <fullName evidence="2">Uncharacterized protein</fullName>
    </submittedName>
</protein>
<keyword evidence="3" id="KW-1185">Reference proteome</keyword>
<accession>A0ABQ3JLZ8</accession>
<dbReference type="Proteomes" id="UP000619376">
    <property type="component" value="Unassembled WGS sequence"/>
</dbReference>
<feature type="region of interest" description="Disordered" evidence="1">
    <location>
        <begin position="59"/>
        <end position="82"/>
    </location>
</feature>
<evidence type="ECO:0000256" key="1">
    <source>
        <dbReference type="SAM" id="MobiDB-lite"/>
    </source>
</evidence>
<dbReference type="EMBL" id="BNAJ01000003">
    <property type="protein sequence ID" value="GHF38838.1"/>
    <property type="molecule type" value="Genomic_DNA"/>
</dbReference>
<organism evidence="2 3">
    <name type="scientific">Deinococcus metalli</name>
    <dbReference type="NCBI Taxonomy" id="1141878"/>
    <lineage>
        <taxon>Bacteria</taxon>
        <taxon>Thermotogati</taxon>
        <taxon>Deinococcota</taxon>
        <taxon>Deinococci</taxon>
        <taxon>Deinococcales</taxon>
        <taxon>Deinococcaceae</taxon>
        <taxon>Deinococcus</taxon>
    </lineage>
</organism>
<evidence type="ECO:0000313" key="2">
    <source>
        <dbReference type="EMBL" id="GHF38838.1"/>
    </source>
</evidence>
<comment type="caution">
    <text evidence="2">The sequence shown here is derived from an EMBL/GenBank/DDBJ whole genome shotgun (WGS) entry which is preliminary data.</text>
</comment>
<gene>
    <name evidence="2" type="ORF">GCM10017781_14160</name>
</gene>
<evidence type="ECO:0000313" key="3">
    <source>
        <dbReference type="Proteomes" id="UP000619376"/>
    </source>
</evidence>